<dbReference type="AlphaFoldDB" id="A0A8J7F8D9"/>
<dbReference type="NCBIfam" id="NF033429">
    <property type="entry name" value="ImuA_translesion"/>
    <property type="match status" value="1"/>
</dbReference>
<dbReference type="InterPro" id="IPR050356">
    <property type="entry name" value="SulA_CellDiv_inhibitor"/>
</dbReference>
<comment type="caution">
    <text evidence="2">The sequence shown here is derived from an EMBL/GenBank/DDBJ whole genome shotgun (WGS) entry which is preliminary data.</text>
</comment>
<organism evidence="2 3">
    <name type="scientific">Pontibacterium sinense</name>
    <dbReference type="NCBI Taxonomy" id="2781979"/>
    <lineage>
        <taxon>Bacteria</taxon>
        <taxon>Pseudomonadati</taxon>
        <taxon>Pseudomonadota</taxon>
        <taxon>Gammaproteobacteria</taxon>
        <taxon>Oceanospirillales</taxon>
        <taxon>Oceanospirillaceae</taxon>
        <taxon>Pontibacterium</taxon>
    </lineage>
</organism>
<sequence length="232" mass="25358">MATETGSLHKLLHKGEVWRGRQAAEQLRHRCLSSGFPQLDALLPGQGWQASQLVELLYSDEGSGELGVLLPLLAELSQQERWVLWVDPPHIPYAPALLGAGVNLDRVQVVRSNSRRDRLWCLEQSLKSGCCSAVLGWLPAGQEKAIRRLQVAAVEGDCRGFLFRHSRCQSQHSAAPCRLLLEPHPEGVTVSALKRRGGWPLPPRLIPVSPVVSQTAEPDAGPARLTLVGTST</sequence>
<dbReference type="PIRSF" id="PIRSF037290">
    <property type="entry name" value="UCP037290"/>
    <property type="match status" value="1"/>
</dbReference>
<dbReference type="Proteomes" id="UP000640333">
    <property type="component" value="Unassembled WGS sequence"/>
</dbReference>
<evidence type="ECO:0000313" key="3">
    <source>
        <dbReference type="Proteomes" id="UP000640333"/>
    </source>
</evidence>
<evidence type="ECO:0000313" key="2">
    <source>
        <dbReference type="EMBL" id="MBE9397015.1"/>
    </source>
</evidence>
<dbReference type="Pfam" id="PF03846">
    <property type="entry name" value="SulA"/>
    <property type="match status" value="1"/>
</dbReference>
<dbReference type="InterPro" id="IPR027417">
    <property type="entry name" value="P-loop_NTPase"/>
</dbReference>
<dbReference type="Gene3D" id="3.40.50.300">
    <property type="entry name" value="P-loop containing nucleotide triphosphate hydrolases"/>
    <property type="match status" value="1"/>
</dbReference>
<protein>
    <submittedName>
        <fullName evidence="2">Translesion DNA synthesis-associated protein ImuA</fullName>
    </submittedName>
</protein>
<dbReference type="GO" id="GO:0009432">
    <property type="term" value="P:SOS response"/>
    <property type="evidence" value="ECO:0007669"/>
    <property type="project" value="InterPro"/>
</dbReference>
<dbReference type="RefSeq" id="WP_193952564.1">
    <property type="nucleotide sequence ID" value="NZ_JADEYS010000005.1"/>
</dbReference>
<accession>A0A8J7F8D9</accession>
<dbReference type="InterPro" id="IPR047610">
    <property type="entry name" value="ImuA_translesion"/>
</dbReference>
<name>A0A8J7F8D9_9GAMM</name>
<gene>
    <name evidence="2" type="primary">imuA</name>
    <name evidence="2" type="ORF">IOQ59_07040</name>
</gene>
<proteinExistence type="predicted"/>
<dbReference type="PANTHER" id="PTHR35369">
    <property type="entry name" value="BLR3025 PROTEIN-RELATED"/>
    <property type="match status" value="1"/>
</dbReference>
<dbReference type="PANTHER" id="PTHR35369:SF3">
    <property type="entry name" value="TRANSLESION DNA SYNTHESIS-ASSOCIATED PROTEIN IMUA"/>
    <property type="match status" value="1"/>
</dbReference>
<dbReference type="InterPro" id="IPR017166">
    <property type="entry name" value="UCP037290"/>
</dbReference>
<dbReference type="EMBL" id="JADEYS010000005">
    <property type="protein sequence ID" value="MBE9397015.1"/>
    <property type="molecule type" value="Genomic_DNA"/>
</dbReference>
<dbReference type="InterPro" id="IPR004596">
    <property type="entry name" value="Cell_div_suppressor_SulA"/>
</dbReference>
<keyword evidence="3" id="KW-1185">Reference proteome</keyword>
<dbReference type="GO" id="GO:0051782">
    <property type="term" value="P:negative regulation of cell division"/>
    <property type="evidence" value="ECO:0007669"/>
    <property type="project" value="InterPro"/>
</dbReference>
<dbReference type="GO" id="GO:0006281">
    <property type="term" value="P:DNA repair"/>
    <property type="evidence" value="ECO:0007669"/>
    <property type="project" value="TreeGrafter"/>
</dbReference>
<evidence type="ECO:0000256" key="1">
    <source>
        <dbReference type="ARBA" id="ARBA00022763"/>
    </source>
</evidence>
<reference evidence="2" key="1">
    <citation type="submission" date="2020-10" db="EMBL/GenBank/DDBJ databases">
        <title>Bacterium isolated from coastal waters sediment.</title>
        <authorList>
            <person name="Chen R.-J."/>
            <person name="Lu D.-C."/>
            <person name="Zhu K.-L."/>
            <person name="Du Z.-J."/>
        </authorList>
    </citation>
    <scope>NUCLEOTIDE SEQUENCE</scope>
    <source>
        <strain evidence="2">N1Y112</strain>
    </source>
</reference>
<dbReference type="SUPFAM" id="SSF52540">
    <property type="entry name" value="P-loop containing nucleoside triphosphate hydrolases"/>
    <property type="match status" value="1"/>
</dbReference>
<keyword evidence="1" id="KW-0227">DNA damage</keyword>